<reference evidence="11" key="1">
    <citation type="submission" date="2024-03" db="EMBL/GenBank/DDBJ databases">
        <title>WGS assembly of Saponaria officinalis var. Norfolk2.</title>
        <authorList>
            <person name="Jenkins J."/>
            <person name="Shu S."/>
            <person name="Grimwood J."/>
            <person name="Barry K."/>
            <person name="Goodstein D."/>
            <person name="Schmutz J."/>
            <person name="Leebens-Mack J."/>
            <person name="Osbourn A."/>
        </authorList>
    </citation>
    <scope>NUCLEOTIDE SEQUENCE [LARGE SCALE GENOMIC DNA]</scope>
    <source>
        <strain evidence="11">JIC</strain>
    </source>
</reference>
<keyword evidence="12" id="KW-1185">Reference proteome</keyword>
<proteinExistence type="inferred from homology"/>
<evidence type="ECO:0000256" key="9">
    <source>
        <dbReference type="RuleBase" id="RU003682"/>
    </source>
</evidence>
<comment type="cofactor">
    <cofactor evidence="1">
        <name>L-ascorbate</name>
        <dbReference type="ChEBI" id="CHEBI:38290"/>
    </cofactor>
</comment>
<dbReference type="InterPro" id="IPR044861">
    <property type="entry name" value="IPNS-like_FE2OG_OXY"/>
</dbReference>
<evidence type="ECO:0000256" key="1">
    <source>
        <dbReference type="ARBA" id="ARBA00001961"/>
    </source>
</evidence>
<feature type="domain" description="Fe2OG dioxygenase" evidence="10">
    <location>
        <begin position="214"/>
        <end position="314"/>
    </location>
</feature>
<protein>
    <recommendedName>
        <fullName evidence="10">Fe2OG dioxygenase domain-containing protein</fullName>
    </recommendedName>
</protein>
<dbReference type="PANTHER" id="PTHR47990">
    <property type="entry name" value="2-OXOGLUTARATE (2OG) AND FE(II)-DEPENDENT OXYGENASE SUPERFAMILY PROTEIN-RELATED"/>
    <property type="match status" value="1"/>
</dbReference>
<dbReference type="GO" id="GO:0046872">
    <property type="term" value="F:metal ion binding"/>
    <property type="evidence" value="ECO:0007669"/>
    <property type="project" value="UniProtKB-KW"/>
</dbReference>
<evidence type="ECO:0000256" key="7">
    <source>
        <dbReference type="ARBA" id="ARBA00043997"/>
    </source>
</evidence>
<comment type="catalytic activity">
    <reaction evidence="8">
        <text>gibberellin A12 + 2 2-oxoglutarate + 3 O2 + H(+) = gibberellin A9 + 2 succinate + 3 CO2 + 2 H2O</text>
        <dbReference type="Rhea" id="RHEA:60772"/>
        <dbReference type="ChEBI" id="CHEBI:15377"/>
        <dbReference type="ChEBI" id="CHEBI:15378"/>
        <dbReference type="ChEBI" id="CHEBI:15379"/>
        <dbReference type="ChEBI" id="CHEBI:16526"/>
        <dbReference type="ChEBI" id="CHEBI:16810"/>
        <dbReference type="ChEBI" id="CHEBI:30031"/>
        <dbReference type="ChEBI" id="CHEBI:58627"/>
        <dbReference type="ChEBI" id="CHEBI:73255"/>
    </reaction>
    <physiologicalReaction direction="left-to-right" evidence="8">
        <dbReference type="Rhea" id="RHEA:60773"/>
    </physiologicalReaction>
</comment>
<dbReference type="EMBL" id="JBDFQZ010000002">
    <property type="protein sequence ID" value="KAK9748876.1"/>
    <property type="molecule type" value="Genomic_DNA"/>
</dbReference>
<comment type="similarity">
    <text evidence="7">Belongs to the iron/ascorbate-dependent oxidoreductase family. GA20OX subfamily.</text>
</comment>
<dbReference type="Gene3D" id="2.60.120.330">
    <property type="entry name" value="B-lactam Antibiotic, Isopenicillin N Synthase, Chain"/>
    <property type="match status" value="1"/>
</dbReference>
<evidence type="ECO:0000313" key="12">
    <source>
        <dbReference type="Proteomes" id="UP001443914"/>
    </source>
</evidence>
<evidence type="ECO:0000313" key="11">
    <source>
        <dbReference type="EMBL" id="KAK9748876.1"/>
    </source>
</evidence>
<dbReference type="InterPro" id="IPR027443">
    <property type="entry name" value="IPNS-like_sf"/>
</dbReference>
<dbReference type="InterPro" id="IPR005123">
    <property type="entry name" value="Oxoglu/Fe-dep_dioxygenase_dom"/>
</dbReference>
<comment type="caution">
    <text evidence="11">The sequence shown here is derived from an EMBL/GenBank/DDBJ whole genome shotgun (WGS) entry which is preliminary data.</text>
</comment>
<organism evidence="11 12">
    <name type="scientific">Saponaria officinalis</name>
    <name type="common">Common soapwort</name>
    <name type="synonym">Lychnis saponaria</name>
    <dbReference type="NCBI Taxonomy" id="3572"/>
    <lineage>
        <taxon>Eukaryota</taxon>
        <taxon>Viridiplantae</taxon>
        <taxon>Streptophyta</taxon>
        <taxon>Embryophyta</taxon>
        <taxon>Tracheophyta</taxon>
        <taxon>Spermatophyta</taxon>
        <taxon>Magnoliopsida</taxon>
        <taxon>eudicotyledons</taxon>
        <taxon>Gunneridae</taxon>
        <taxon>Pentapetalae</taxon>
        <taxon>Caryophyllales</taxon>
        <taxon>Caryophyllaceae</taxon>
        <taxon>Caryophylleae</taxon>
        <taxon>Saponaria</taxon>
    </lineage>
</organism>
<evidence type="ECO:0000256" key="8">
    <source>
        <dbReference type="ARBA" id="ARBA00050508"/>
    </source>
</evidence>
<keyword evidence="4 9" id="KW-0560">Oxidoreductase</keyword>
<dbReference type="FunFam" id="2.60.120.330:FF:000003">
    <property type="entry name" value="Gibberellin 20 oxidase 2"/>
    <property type="match status" value="1"/>
</dbReference>
<dbReference type="InterPro" id="IPR050231">
    <property type="entry name" value="Iron_ascorbate_oxido_reductase"/>
</dbReference>
<dbReference type="Pfam" id="PF14226">
    <property type="entry name" value="DIOX_N"/>
    <property type="match status" value="1"/>
</dbReference>
<evidence type="ECO:0000256" key="2">
    <source>
        <dbReference type="ARBA" id="ARBA00004972"/>
    </source>
</evidence>
<dbReference type="InterPro" id="IPR026992">
    <property type="entry name" value="DIOX_N"/>
</dbReference>
<keyword evidence="5 9" id="KW-0408">Iron</keyword>
<dbReference type="Pfam" id="PF03171">
    <property type="entry name" value="2OG-FeII_Oxy"/>
    <property type="match status" value="1"/>
</dbReference>
<name>A0AAW1MP37_SAPOF</name>
<comment type="pathway">
    <text evidence="2">Hormone biosynthesis.</text>
</comment>
<dbReference type="PROSITE" id="PS51471">
    <property type="entry name" value="FE2OG_OXY"/>
    <property type="match status" value="1"/>
</dbReference>
<dbReference type="GO" id="GO:0009686">
    <property type="term" value="P:gibberellin biosynthetic process"/>
    <property type="evidence" value="ECO:0007669"/>
    <property type="project" value="UniProtKB-ARBA"/>
</dbReference>
<dbReference type="GO" id="GO:0045544">
    <property type="term" value="F:gibberellin 20-oxidase activity"/>
    <property type="evidence" value="ECO:0007669"/>
    <property type="project" value="UniProtKB-ARBA"/>
</dbReference>
<evidence type="ECO:0000256" key="4">
    <source>
        <dbReference type="ARBA" id="ARBA00023002"/>
    </source>
</evidence>
<sequence>METQASVLTNLVTPWEYKAKKEQNPNPKQPNHVPKNFIWSDGDIGQEKDKLDAPVIDLSGFTTRDESATRKAAELIKEACSNHGFFQVVNHGVDPSLLDEAYKLAGHFFRRPTSEKSCALKIGGAMWGLALAHADRFTSNLPWKETLSFPYHANDSDNMVQNYFTSTMGNEFEKTGIVYQKYCEEMHKLSMVIMELLAISLGVEQDFFTNFYEDAKSIMRMNYYPPCDEPNLVLGTGPHCDPTSLTVLYQDDVGGLEVFVQDKWQSIEPRADALVINIGDTLMAMTNGKYKSCLHRAVVNDNTERVSMAFFLCPREDKVVRPPGPLSEPRMYPDFSWSDVIHFTQNHYRADTNTLQCFTKWKLDNCPSNVVV</sequence>
<dbReference type="PRINTS" id="PR00682">
    <property type="entry name" value="IPNSYNTHASE"/>
</dbReference>
<dbReference type="Proteomes" id="UP001443914">
    <property type="component" value="Unassembled WGS sequence"/>
</dbReference>
<accession>A0AAW1MP37</accession>
<evidence type="ECO:0000256" key="3">
    <source>
        <dbReference type="ARBA" id="ARBA00022723"/>
    </source>
</evidence>
<gene>
    <name evidence="11" type="ORF">RND81_02G087200</name>
</gene>
<comment type="pathway">
    <text evidence="6">Plant hormone biosynthesis; gibberellin biosynthesis.</text>
</comment>
<keyword evidence="3 9" id="KW-0479">Metal-binding</keyword>
<dbReference type="SUPFAM" id="SSF51197">
    <property type="entry name" value="Clavaminate synthase-like"/>
    <property type="match status" value="1"/>
</dbReference>
<evidence type="ECO:0000259" key="10">
    <source>
        <dbReference type="PROSITE" id="PS51471"/>
    </source>
</evidence>
<evidence type="ECO:0000256" key="5">
    <source>
        <dbReference type="ARBA" id="ARBA00023004"/>
    </source>
</evidence>
<dbReference type="AlphaFoldDB" id="A0AAW1MP37"/>
<evidence type="ECO:0000256" key="6">
    <source>
        <dbReference type="ARBA" id="ARBA00037909"/>
    </source>
</evidence>